<proteinExistence type="predicted"/>
<dbReference type="PANTHER" id="PTHR43861">
    <property type="entry name" value="TRANS-ACONITATE 2-METHYLTRANSFERASE-RELATED"/>
    <property type="match status" value="1"/>
</dbReference>
<reference evidence="2" key="1">
    <citation type="journal article" date="2014" name="Int. J. Syst. Evol. Microbiol.">
        <title>Complete genome of a new Firmicutes species belonging to the dominant human colonic microbiota ('Ruminococcus bicirculans') reveals two chromosomes and a selective capacity to utilize plant glucans.</title>
        <authorList>
            <consortium name="NISC Comparative Sequencing Program"/>
            <person name="Wegmann U."/>
            <person name="Louis P."/>
            <person name="Goesmann A."/>
            <person name="Henrissat B."/>
            <person name="Duncan S.H."/>
            <person name="Flint H.J."/>
        </authorList>
    </citation>
    <scope>NUCLEOTIDE SEQUENCE</scope>
    <source>
        <strain evidence="2">CECT 8869</strain>
    </source>
</reference>
<dbReference type="EC" id="2.1.1.-" evidence="2"/>
<comment type="caution">
    <text evidence="2">The sequence shown here is derived from an EMBL/GenBank/DDBJ whole genome shotgun (WGS) entry which is preliminary data.</text>
</comment>
<gene>
    <name evidence="2" type="ORF">Q2T41_09575</name>
</gene>
<dbReference type="GO" id="GO:0008168">
    <property type="term" value="F:methyltransferase activity"/>
    <property type="evidence" value="ECO:0007669"/>
    <property type="project" value="UniProtKB-KW"/>
</dbReference>
<dbReference type="InterPro" id="IPR029063">
    <property type="entry name" value="SAM-dependent_MTases_sf"/>
</dbReference>
<sequence>MKINNSNFMSEKKVYIKTKDYSISKESFILEYEPSLDMLITTPQPKDISKYYKEESYISHKDESKQFLDKIYFIVKKYTLNKKIKFISQYQNESKTLLDIGTGTGDFLNEAKRKNWTTTGIEINPIARQKAQSKDLEIFKSIEHLGDKKYNLITLWHVLEHLPNLEEQIEKLDNLLEVGGTLIIAVPNYKSYDAKYYKHHWAAFDVPRHLWHFSKNSIKILFKKKGLNIKKITPMYFDSYYVSILSEKYKNGKTNYFNAMYRGWQSNLEARRTGQYSSLIYTLQRG</sequence>
<evidence type="ECO:0000256" key="1">
    <source>
        <dbReference type="ARBA" id="ARBA00022679"/>
    </source>
</evidence>
<dbReference type="GO" id="GO:0032259">
    <property type="term" value="P:methylation"/>
    <property type="evidence" value="ECO:0007669"/>
    <property type="project" value="UniProtKB-KW"/>
</dbReference>
<dbReference type="EMBL" id="JAUKUC010000001">
    <property type="protein sequence ID" value="MDO1512903.1"/>
    <property type="molecule type" value="Genomic_DNA"/>
</dbReference>
<dbReference type="Gene3D" id="3.40.50.150">
    <property type="entry name" value="Vaccinia Virus protein VP39"/>
    <property type="match status" value="1"/>
</dbReference>
<dbReference type="CDD" id="cd02440">
    <property type="entry name" value="AdoMet_MTases"/>
    <property type="match status" value="1"/>
</dbReference>
<dbReference type="RefSeq" id="WP_304435892.1">
    <property type="nucleotide sequence ID" value="NZ_JAUKUC010000001.1"/>
</dbReference>
<accession>A0ABT8RPR2</accession>
<dbReference type="SUPFAM" id="SSF53335">
    <property type="entry name" value="S-adenosyl-L-methionine-dependent methyltransferases"/>
    <property type="match status" value="1"/>
</dbReference>
<dbReference type="Proteomes" id="UP001168579">
    <property type="component" value="Unassembled WGS sequence"/>
</dbReference>
<evidence type="ECO:0000313" key="3">
    <source>
        <dbReference type="Proteomes" id="UP001168579"/>
    </source>
</evidence>
<protein>
    <submittedName>
        <fullName evidence="2">Class I SAM-dependent methyltransferase</fullName>
        <ecNumber evidence="2">2.1.1.-</ecNumber>
    </submittedName>
</protein>
<reference evidence="2" key="2">
    <citation type="submission" date="2023-06" db="EMBL/GenBank/DDBJ databases">
        <authorList>
            <person name="Lucena T."/>
            <person name="Sun Q."/>
        </authorList>
    </citation>
    <scope>NUCLEOTIDE SEQUENCE</scope>
    <source>
        <strain evidence="2">CECT 8869</strain>
    </source>
</reference>
<keyword evidence="2" id="KW-0489">Methyltransferase</keyword>
<dbReference type="PANTHER" id="PTHR43861:SF3">
    <property type="entry name" value="PUTATIVE (AFU_ORTHOLOGUE AFUA_2G14390)-RELATED"/>
    <property type="match status" value="1"/>
</dbReference>
<organism evidence="2 3">
    <name type="scientific">Maribacter confluentis</name>
    <dbReference type="NCBI Taxonomy" id="1656093"/>
    <lineage>
        <taxon>Bacteria</taxon>
        <taxon>Pseudomonadati</taxon>
        <taxon>Bacteroidota</taxon>
        <taxon>Flavobacteriia</taxon>
        <taxon>Flavobacteriales</taxon>
        <taxon>Flavobacteriaceae</taxon>
        <taxon>Maribacter</taxon>
    </lineage>
</organism>
<name>A0ABT8RPR2_9FLAO</name>
<keyword evidence="3" id="KW-1185">Reference proteome</keyword>
<keyword evidence="1 2" id="KW-0808">Transferase</keyword>
<evidence type="ECO:0000313" key="2">
    <source>
        <dbReference type="EMBL" id="MDO1512903.1"/>
    </source>
</evidence>
<dbReference type="Pfam" id="PF13489">
    <property type="entry name" value="Methyltransf_23"/>
    <property type="match status" value="1"/>
</dbReference>